<evidence type="ECO:0000313" key="3">
    <source>
        <dbReference type="Proteomes" id="UP001144471"/>
    </source>
</evidence>
<comment type="caution">
    <text evidence="2">The sequence shown here is derived from an EMBL/GenBank/DDBJ whole genome shotgun (WGS) entry which is preliminary data.</text>
</comment>
<dbReference type="EMBL" id="BSDY01000008">
    <property type="protein sequence ID" value="GLI56412.1"/>
    <property type="molecule type" value="Genomic_DNA"/>
</dbReference>
<protein>
    <submittedName>
        <fullName evidence="2">Uncharacterized protein</fullName>
    </submittedName>
</protein>
<name>A0A9W6GMQ9_9FUSO</name>
<evidence type="ECO:0000313" key="2">
    <source>
        <dbReference type="EMBL" id="GLI56412.1"/>
    </source>
</evidence>
<keyword evidence="3" id="KW-1185">Reference proteome</keyword>
<keyword evidence="1" id="KW-0472">Membrane</keyword>
<keyword evidence="1" id="KW-1133">Transmembrane helix</keyword>
<sequence>MREITVREAVKELGLEKESFEKYHKMSFGIASISKFYPLNKTLKELNEGEYILPIFVVIGLALVIFMTSGFVAPFVLVGMNYLVGKKLVNLLKQYCERNNIELEIDDNKRDLLYVRNKMLDIARIEGGETVEMREEAVNLDGNQRKLDKGKLKWIVIGVVVFISLLGLGSDPEIANTKDAQVVPGYDMTIEEFVDEVEEEISWRTGKKAVTEWEVLEDDKGKSVKIALYDSKAKEIMETAIFMVMSEEDEVVYSRSVGIINGTPFRYADYINYLAVNILGDKNLEDASFSLY</sequence>
<evidence type="ECO:0000256" key="1">
    <source>
        <dbReference type="SAM" id="Phobius"/>
    </source>
</evidence>
<proteinExistence type="predicted"/>
<accession>A0A9W6GMQ9</accession>
<keyword evidence="1" id="KW-0812">Transmembrane</keyword>
<gene>
    <name evidence="2" type="ORF">PM10SUCC1_19260</name>
</gene>
<reference evidence="2" key="1">
    <citation type="submission" date="2022-12" db="EMBL/GenBank/DDBJ databases">
        <title>Reference genome sequencing for broad-spectrum identification of bacterial and archaeal isolates by mass spectrometry.</title>
        <authorList>
            <person name="Sekiguchi Y."/>
            <person name="Tourlousse D.M."/>
        </authorList>
    </citation>
    <scope>NUCLEOTIDE SEQUENCE</scope>
    <source>
        <strain evidence="2">10succ1</strain>
    </source>
</reference>
<dbReference type="AlphaFoldDB" id="A0A9W6GMQ9"/>
<feature type="transmembrane region" description="Helical" evidence="1">
    <location>
        <begin position="51"/>
        <end position="84"/>
    </location>
</feature>
<organism evidence="2 3">
    <name type="scientific">Propionigenium maris DSM 9537</name>
    <dbReference type="NCBI Taxonomy" id="1123000"/>
    <lineage>
        <taxon>Bacteria</taxon>
        <taxon>Fusobacteriati</taxon>
        <taxon>Fusobacteriota</taxon>
        <taxon>Fusobacteriia</taxon>
        <taxon>Fusobacteriales</taxon>
        <taxon>Fusobacteriaceae</taxon>
        <taxon>Propionigenium</taxon>
    </lineage>
</organism>
<dbReference type="Proteomes" id="UP001144471">
    <property type="component" value="Unassembled WGS sequence"/>
</dbReference>
<dbReference type="RefSeq" id="WP_281835569.1">
    <property type="nucleotide sequence ID" value="NZ_BSDY01000008.1"/>
</dbReference>